<dbReference type="AlphaFoldDB" id="A0A5C6B4T1"/>
<reference evidence="1 2" key="1">
    <citation type="submission" date="2019-02" db="EMBL/GenBank/DDBJ databases">
        <title>Deep-cultivation of Planctomycetes and their phenomic and genomic characterization uncovers novel biology.</title>
        <authorList>
            <person name="Wiegand S."/>
            <person name="Jogler M."/>
            <person name="Boedeker C."/>
            <person name="Pinto D."/>
            <person name="Vollmers J."/>
            <person name="Rivas-Marin E."/>
            <person name="Kohn T."/>
            <person name="Peeters S.H."/>
            <person name="Heuer A."/>
            <person name="Rast P."/>
            <person name="Oberbeckmann S."/>
            <person name="Bunk B."/>
            <person name="Jeske O."/>
            <person name="Meyerdierks A."/>
            <person name="Storesund J.E."/>
            <person name="Kallscheuer N."/>
            <person name="Luecker S."/>
            <person name="Lage O.M."/>
            <person name="Pohl T."/>
            <person name="Merkel B.J."/>
            <person name="Hornburger P."/>
            <person name="Mueller R.-W."/>
            <person name="Bruemmer F."/>
            <person name="Labrenz M."/>
            <person name="Spormann A.M."/>
            <person name="Op Den Camp H."/>
            <person name="Overmann J."/>
            <person name="Amann R."/>
            <person name="Jetten M.S.M."/>
            <person name="Mascher T."/>
            <person name="Medema M.H."/>
            <person name="Devos D.P."/>
            <person name="Kaster A.-K."/>
            <person name="Ovreas L."/>
            <person name="Rohde M."/>
            <person name="Galperin M.Y."/>
            <person name="Jogler C."/>
        </authorList>
    </citation>
    <scope>NUCLEOTIDE SEQUENCE [LARGE SCALE GENOMIC DNA]</scope>
    <source>
        <strain evidence="1 2">CA54</strain>
    </source>
</reference>
<comment type="caution">
    <text evidence="1">The sequence shown here is derived from an EMBL/GenBank/DDBJ whole genome shotgun (WGS) entry which is preliminary data.</text>
</comment>
<protein>
    <submittedName>
        <fullName evidence="1">Uncharacterized protein</fullName>
    </submittedName>
</protein>
<evidence type="ECO:0000313" key="2">
    <source>
        <dbReference type="Proteomes" id="UP000320735"/>
    </source>
</evidence>
<organism evidence="1 2">
    <name type="scientific">Symmachiella macrocystis</name>
    <dbReference type="NCBI Taxonomy" id="2527985"/>
    <lineage>
        <taxon>Bacteria</taxon>
        <taxon>Pseudomonadati</taxon>
        <taxon>Planctomycetota</taxon>
        <taxon>Planctomycetia</taxon>
        <taxon>Planctomycetales</taxon>
        <taxon>Planctomycetaceae</taxon>
        <taxon>Symmachiella</taxon>
    </lineage>
</organism>
<dbReference type="Proteomes" id="UP000320735">
    <property type="component" value="Unassembled WGS sequence"/>
</dbReference>
<keyword evidence="2" id="KW-1185">Reference proteome</keyword>
<accession>A0A5C6B4T1</accession>
<gene>
    <name evidence="1" type="ORF">CA54_53420</name>
</gene>
<dbReference type="EMBL" id="SJPP01000003">
    <property type="protein sequence ID" value="TWU06938.1"/>
    <property type="molecule type" value="Genomic_DNA"/>
</dbReference>
<sequence length="85" mass="9847">MREQFRLRVVTTPNGTLLLRISQRFFEVLFRDLQVVLFSDRLRVSDPCADHMRGELIFQFRLPTAAHIVEDLRPGCESRATDDAG</sequence>
<proteinExistence type="predicted"/>
<evidence type="ECO:0000313" key="1">
    <source>
        <dbReference type="EMBL" id="TWU06938.1"/>
    </source>
</evidence>
<name>A0A5C6B4T1_9PLAN</name>